<dbReference type="GO" id="GO:0009246">
    <property type="term" value="P:enterobacterial common antigen biosynthetic process"/>
    <property type="evidence" value="ECO:0007669"/>
    <property type="project" value="TreeGrafter"/>
</dbReference>
<gene>
    <name evidence="9" type="ORF">CO184_01535</name>
</gene>
<evidence type="ECO:0000256" key="6">
    <source>
        <dbReference type="ARBA" id="ARBA00023136"/>
    </source>
</evidence>
<evidence type="ECO:0000256" key="5">
    <source>
        <dbReference type="ARBA" id="ARBA00022989"/>
    </source>
</evidence>
<name>A0A2M7WU90_9BACT</name>
<dbReference type="EMBL" id="PFXE01000029">
    <property type="protein sequence ID" value="PJA33579.1"/>
    <property type="molecule type" value="Genomic_DNA"/>
</dbReference>
<keyword evidence="5 7" id="KW-1133">Transmembrane helix</keyword>
<feature type="transmembrane region" description="Helical" evidence="7">
    <location>
        <begin position="75"/>
        <end position="94"/>
    </location>
</feature>
<feature type="transmembrane region" description="Helical" evidence="7">
    <location>
        <begin position="323"/>
        <end position="343"/>
    </location>
</feature>
<dbReference type="AlphaFoldDB" id="A0A2M7WU90"/>
<comment type="similarity">
    <text evidence="2">Belongs to the acyltransferase 3 family.</text>
</comment>
<evidence type="ECO:0000313" key="10">
    <source>
        <dbReference type="Proteomes" id="UP000231487"/>
    </source>
</evidence>
<evidence type="ECO:0000256" key="2">
    <source>
        <dbReference type="ARBA" id="ARBA00007400"/>
    </source>
</evidence>
<reference evidence="10" key="1">
    <citation type="submission" date="2017-09" db="EMBL/GenBank/DDBJ databases">
        <title>Depth-based differentiation of microbial function through sediment-hosted aquifers and enrichment of novel symbionts in the deep terrestrial subsurface.</title>
        <authorList>
            <person name="Probst A.J."/>
            <person name="Ladd B."/>
            <person name="Jarett J.K."/>
            <person name="Geller-Mcgrath D.E."/>
            <person name="Sieber C.M.K."/>
            <person name="Emerson J.B."/>
            <person name="Anantharaman K."/>
            <person name="Thomas B.C."/>
            <person name="Malmstrom R."/>
            <person name="Stieglmeier M."/>
            <person name="Klingl A."/>
            <person name="Woyke T."/>
            <person name="Ryan C.M."/>
            <person name="Banfield J.F."/>
        </authorList>
    </citation>
    <scope>NUCLEOTIDE SEQUENCE [LARGE SCALE GENOMIC DNA]</scope>
</reference>
<accession>A0A2M7WU90</accession>
<feature type="transmembrane region" description="Helical" evidence="7">
    <location>
        <begin position="114"/>
        <end position="133"/>
    </location>
</feature>
<feature type="transmembrane region" description="Helical" evidence="7">
    <location>
        <begin position="263"/>
        <end position="279"/>
    </location>
</feature>
<organism evidence="9 10">
    <name type="scientific">Candidatus Zambryskibacteria bacterium CG_4_9_14_3_um_filter_40_16</name>
    <dbReference type="NCBI Taxonomy" id="1975111"/>
    <lineage>
        <taxon>Bacteria</taxon>
        <taxon>Candidatus Zambryskiibacteriota</taxon>
    </lineage>
</organism>
<dbReference type="PANTHER" id="PTHR40074:SF2">
    <property type="entry name" value="O-ACETYLTRANSFERASE WECH"/>
    <property type="match status" value="1"/>
</dbReference>
<protein>
    <recommendedName>
        <fullName evidence="8">Acyltransferase 3 domain-containing protein</fullName>
    </recommendedName>
</protein>
<dbReference type="PANTHER" id="PTHR40074">
    <property type="entry name" value="O-ACETYLTRANSFERASE WECH"/>
    <property type="match status" value="1"/>
</dbReference>
<dbReference type="GO" id="GO:0016413">
    <property type="term" value="F:O-acetyltransferase activity"/>
    <property type="evidence" value="ECO:0007669"/>
    <property type="project" value="TreeGrafter"/>
</dbReference>
<feature type="transmembrane region" description="Helical" evidence="7">
    <location>
        <begin position="183"/>
        <end position="202"/>
    </location>
</feature>
<keyword evidence="6 7" id="KW-0472">Membrane</keyword>
<feature type="transmembrane region" description="Helical" evidence="7">
    <location>
        <begin position="207"/>
        <end position="226"/>
    </location>
</feature>
<evidence type="ECO:0000256" key="1">
    <source>
        <dbReference type="ARBA" id="ARBA00004651"/>
    </source>
</evidence>
<feature type="transmembrane region" description="Helical" evidence="7">
    <location>
        <begin position="349"/>
        <end position="371"/>
    </location>
</feature>
<feature type="domain" description="Acyltransferase 3" evidence="8">
    <location>
        <begin position="71"/>
        <end position="370"/>
    </location>
</feature>
<dbReference type="InterPro" id="IPR002656">
    <property type="entry name" value="Acyl_transf_3_dom"/>
</dbReference>
<feature type="transmembrane region" description="Helical" evidence="7">
    <location>
        <begin position="35"/>
        <end position="54"/>
    </location>
</feature>
<dbReference type="Proteomes" id="UP000231487">
    <property type="component" value="Unassembled WGS sequence"/>
</dbReference>
<evidence type="ECO:0000256" key="3">
    <source>
        <dbReference type="ARBA" id="ARBA00022475"/>
    </source>
</evidence>
<keyword evidence="3" id="KW-1003">Cell membrane</keyword>
<evidence type="ECO:0000313" key="9">
    <source>
        <dbReference type="EMBL" id="PJA33579.1"/>
    </source>
</evidence>
<evidence type="ECO:0000256" key="4">
    <source>
        <dbReference type="ARBA" id="ARBA00022692"/>
    </source>
</evidence>
<dbReference type="Pfam" id="PF01757">
    <property type="entry name" value="Acyl_transf_3"/>
    <property type="match status" value="1"/>
</dbReference>
<sequence>MCVYCIKLTPISKINRDLRETSIHIRYTCSMEEQVATLLLVIIMLLVPIFRRAYFLPRAEGEEITQTTRDSFIDLIRGFAIIGVVIIHVIYFFYVSFPYNDPYLLNLTNGFMRFAIPFFFITSGLLLKPPAYSANGICLFYWHKFIKLGVPYLLMMLGLLWYADLSLREFFFQTIQGTGMVPYYFIIVLFQFYLIYPIIYLWRNSRIFLYVSFVISLIAYITPAFAQVGEAFTFLPFLFFFVYGLYYRPLFLDDSKRVLRQNVPVWILLSILFFIPILIKPVIYFNTRFIWGIAAFNLLFAYKDSLLRLPQYLRQFFIQNGKASLWIFLTHFPITFIVFDIFQKNVDGYYLQFILSVLLALPASFVAGYVFQTTYNFLSTKIFK</sequence>
<keyword evidence="4 7" id="KW-0812">Transmembrane</keyword>
<feature type="transmembrane region" description="Helical" evidence="7">
    <location>
        <begin position="145"/>
        <end position="163"/>
    </location>
</feature>
<evidence type="ECO:0000259" key="8">
    <source>
        <dbReference type="Pfam" id="PF01757"/>
    </source>
</evidence>
<evidence type="ECO:0000256" key="7">
    <source>
        <dbReference type="SAM" id="Phobius"/>
    </source>
</evidence>
<comment type="caution">
    <text evidence="9">The sequence shown here is derived from an EMBL/GenBank/DDBJ whole genome shotgun (WGS) entry which is preliminary data.</text>
</comment>
<comment type="subcellular location">
    <subcellularLocation>
        <location evidence="1">Cell membrane</location>
        <topology evidence="1">Multi-pass membrane protein</topology>
    </subcellularLocation>
</comment>
<proteinExistence type="inferred from homology"/>
<dbReference type="GO" id="GO:0005886">
    <property type="term" value="C:plasma membrane"/>
    <property type="evidence" value="ECO:0007669"/>
    <property type="project" value="UniProtKB-SubCell"/>
</dbReference>
<feature type="transmembrane region" description="Helical" evidence="7">
    <location>
        <begin position="232"/>
        <end position="251"/>
    </location>
</feature>